<keyword evidence="3" id="KW-1185">Reference proteome</keyword>
<proteinExistence type="predicted"/>
<evidence type="ECO:0000313" key="3">
    <source>
        <dbReference type="Proteomes" id="UP000244912"/>
    </source>
</evidence>
<reference evidence="2 3" key="1">
    <citation type="submission" date="2018-03" db="EMBL/GenBank/DDBJ databases">
        <authorList>
            <person name="Keele B.F."/>
        </authorList>
    </citation>
    <scope>NUCLEOTIDE SEQUENCE [LARGE SCALE GENOMIC DNA]</scope>
    <source>
        <strain evidence="2 3">CECT 8504</strain>
    </source>
</reference>
<keyword evidence="1" id="KW-1133">Transmembrane helix</keyword>
<accession>A0A2R8BTQ8</accession>
<dbReference type="RefSeq" id="WP_108893364.1">
    <property type="nucleotide sequence ID" value="NZ_ONZF01000002.1"/>
</dbReference>
<feature type="transmembrane region" description="Helical" evidence="1">
    <location>
        <begin position="76"/>
        <end position="92"/>
    </location>
</feature>
<keyword evidence="1" id="KW-0472">Membrane</keyword>
<name>A0A2R8BTQ8_9RHOB</name>
<dbReference type="EMBL" id="ONZF01000002">
    <property type="protein sequence ID" value="SPJ23541.1"/>
    <property type="molecule type" value="Genomic_DNA"/>
</dbReference>
<organism evidence="2 3">
    <name type="scientific">Palleronia abyssalis</name>
    <dbReference type="NCBI Taxonomy" id="1501240"/>
    <lineage>
        <taxon>Bacteria</taxon>
        <taxon>Pseudomonadati</taxon>
        <taxon>Pseudomonadota</taxon>
        <taxon>Alphaproteobacteria</taxon>
        <taxon>Rhodobacterales</taxon>
        <taxon>Roseobacteraceae</taxon>
        <taxon>Palleronia</taxon>
    </lineage>
</organism>
<keyword evidence="1" id="KW-0812">Transmembrane</keyword>
<protein>
    <submittedName>
        <fullName evidence="2">Uncharacterized protein</fullName>
    </submittedName>
</protein>
<evidence type="ECO:0000256" key="1">
    <source>
        <dbReference type="SAM" id="Phobius"/>
    </source>
</evidence>
<feature type="transmembrane region" description="Helical" evidence="1">
    <location>
        <begin position="48"/>
        <end position="69"/>
    </location>
</feature>
<gene>
    <name evidence="2" type="ORF">PAA8504_01353</name>
</gene>
<evidence type="ECO:0000313" key="2">
    <source>
        <dbReference type="EMBL" id="SPJ23541.1"/>
    </source>
</evidence>
<sequence>MEGVWQAITDLWDALVARTAPLRAVLADEASQLGDRLATLDIGLSRDAAVVATLLLFCLSLPALAAAFAERRAPRVGAMLLILAMALGWWTVETYQGPWTVDTVMRSAIQVIADLTR</sequence>
<dbReference type="AlphaFoldDB" id="A0A2R8BTQ8"/>
<dbReference type="Proteomes" id="UP000244912">
    <property type="component" value="Unassembled WGS sequence"/>
</dbReference>